<proteinExistence type="inferred from homology"/>
<feature type="binding site" description="axial binding residue" evidence="8">
    <location>
        <position position="444"/>
    </location>
    <ligand>
        <name>heme</name>
        <dbReference type="ChEBI" id="CHEBI:30413"/>
    </ligand>
    <ligandPart>
        <name>Fe</name>
        <dbReference type="ChEBI" id="CHEBI:18248"/>
    </ligandPart>
</feature>
<dbReference type="InterPro" id="IPR002401">
    <property type="entry name" value="Cyt_P450_E_grp-I"/>
</dbReference>
<dbReference type="PANTHER" id="PTHR47955">
    <property type="entry name" value="CYTOCHROME P450 FAMILY 71 PROTEIN"/>
    <property type="match status" value="1"/>
</dbReference>
<dbReference type="PRINTS" id="PR00463">
    <property type="entry name" value="EP450I"/>
</dbReference>
<dbReference type="InterPro" id="IPR001128">
    <property type="entry name" value="Cyt_P450"/>
</dbReference>
<keyword evidence="12" id="KW-1185">Reference proteome</keyword>
<organism evidence="11 12">
    <name type="scientific">Quillaja saponaria</name>
    <name type="common">Soap bark tree</name>
    <dbReference type="NCBI Taxonomy" id="32244"/>
    <lineage>
        <taxon>Eukaryota</taxon>
        <taxon>Viridiplantae</taxon>
        <taxon>Streptophyta</taxon>
        <taxon>Embryophyta</taxon>
        <taxon>Tracheophyta</taxon>
        <taxon>Spermatophyta</taxon>
        <taxon>Magnoliopsida</taxon>
        <taxon>eudicotyledons</taxon>
        <taxon>Gunneridae</taxon>
        <taxon>Pentapetalae</taxon>
        <taxon>rosids</taxon>
        <taxon>fabids</taxon>
        <taxon>Fabales</taxon>
        <taxon>Quillajaceae</taxon>
        <taxon>Quillaja</taxon>
    </lineage>
</organism>
<dbReference type="PROSITE" id="PS00086">
    <property type="entry name" value="CYTOCHROME_P450"/>
    <property type="match status" value="1"/>
</dbReference>
<evidence type="ECO:0000256" key="6">
    <source>
        <dbReference type="ARBA" id="ARBA00023004"/>
    </source>
</evidence>
<dbReference type="GO" id="GO:0004497">
    <property type="term" value="F:monooxygenase activity"/>
    <property type="evidence" value="ECO:0007669"/>
    <property type="project" value="UniProtKB-KW"/>
</dbReference>
<protein>
    <submittedName>
        <fullName evidence="11">Cytochrome P450</fullName>
    </submittedName>
</protein>
<dbReference type="PANTHER" id="PTHR47955:SF8">
    <property type="entry name" value="CYTOCHROME P450 71D11-LIKE"/>
    <property type="match status" value="1"/>
</dbReference>
<accession>A0AAD7LMI4</accession>
<evidence type="ECO:0000256" key="2">
    <source>
        <dbReference type="ARBA" id="ARBA00010617"/>
    </source>
</evidence>
<dbReference type="GO" id="GO:0020037">
    <property type="term" value="F:heme binding"/>
    <property type="evidence" value="ECO:0007669"/>
    <property type="project" value="InterPro"/>
</dbReference>
<dbReference type="Pfam" id="PF00067">
    <property type="entry name" value="p450"/>
    <property type="match status" value="1"/>
</dbReference>
<dbReference type="InterPro" id="IPR036396">
    <property type="entry name" value="Cyt_P450_sf"/>
</dbReference>
<evidence type="ECO:0000256" key="1">
    <source>
        <dbReference type="ARBA" id="ARBA00001971"/>
    </source>
</evidence>
<evidence type="ECO:0000256" key="4">
    <source>
        <dbReference type="ARBA" id="ARBA00022723"/>
    </source>
</evidence>
<dbReference type="EMBL" id="JARAOO010000008">
    <property type="protein sequence ID" value="KAJ7960889.1"/>
    <property type="molecule type" value="Genomic_DNA"/>
</dbReference>
<comment type="similarity">
    <text evidence="2 9">Belongs to the cytochrome P450 family.</text>
</comment>
<evidence type="ECO:0000256" key="7">
    <source>
        <dbReference type="ARBA" id="ARBA00023033"/>
    </source>
</evidence>
<keyword evidence="10" id="KW-0812">Transmembrane</keyword>
<keyword evidence="4 8" id="KW-0479">Metal-binding</keyword>
<keyword evidence="7 9" id="KW-0503">Monooxygenase</keyword>
<dbReference type="InterPro" id="IPR017972">
    <property type="entry name" value="Cyt_P450_CS"/>
</dbReference>
<comment type="caution">
    <text evidence="11">The sequence shown here is derived from an EMBL/GenBank/DDBJ whole genome shotgun (WGS) entry which is preliminary data.</text>
</comment>
<evidence type="ECO:0000256" key="8">
    <source>
        <dbReference type="PIRSR" id="PIRSR602401-1"/>
    </source>
</evidence>
<dbReference type="Gene3D" id="1.10.630.10">
    <property type="entry name" value="Cytochrome P450"/>
    <property type="match status" value="1"/>
</dbReference>
<feature type="transmembrane region" description="Helical" evidence="10">
    <location>
        <begin position="6"/>
        <end position="24"/>
    </location>
</feature>
<keyword evidence="6 8" id="KW-0408">Iron</keyword>
<dbReference type="GO" id="GO:0005506">
    <property type="term" value="F:iron ion binding"/>
    <property type="evidence" value="ECO:0007669"/>
    <property type="project" value="InterPro"/>
</dbReference>
<keyword evidence="5 9" id="KW-0560">Oxidoreductase</keyword>
<reference evidence="11" key="1">
    <citation type="journal article" date="2023" name="Science">
        <title>Elucidation of the pathway for biosynthesis of saponin adjuvants from the soapbark tree.</title>
        <authorList>
            <person name="Reed J."/>
            <person name="Orme A."/>
            <person name="El-Demerdash A."/>
            <person name="Owen C."/>
            <person name="Martin L.B.B."/>
            <person name="Misra R.C."/>
            <person name="Kikuchi S."/>
            <person name="Rejzek M."/>
            <person name="Martin A.C."/>
            <person name="Harkess A."/>
            <person name="Leebens-Mack J."/>
            <person name="Louveau T."/>
            <person name="Stephenson M.J."/>
            <person name="Osbourn A."/>
        </authorList>
    </citation>
    <scope>NUCLEOTIDE SEQUENCE</scope>
    <source>
        <strain evidence="11">S10</strain>
    </source>
</reference>
<comment type="cofactor">
    <cofactor evidence="1 8">
        <name>heme</name>
        <dbReference type="ChEBI" id="CHEBI:30413"/>
    </cofactor>
</comment>
<evidence type="ECO:0000256" key="9">
    <source>
        <dbReference type="RuleBase" id="RU000461"/>
    </source>
</evidence>
<evidence type="ECO:0000256" key="10">
    <source>
        <dbReference type="SAM" id="Phobius"/>
    </source>
</evidence>
<gene>
    <name evidence="11" type="ORF">O6P43_021270</name>
</gene>
<keyword evidence="10" id="KW-0472">Membrane</keyword>
<evidence type="ECO:0000313" key="12">
    <source>
        <dbReference type="Proteomes" id="UP001163823"/>
    </source>
</evidence>
<sequence length="502" mass="56811">MELQIPYSILFTFLIFLFIAFNIVKRSNSKNETKTLPPGPPKLPLIGNMHQLTGTLPHESLKNLAKKYGPLMHLQLGELSNVIVSSPELAKEVMKTHDVIFANRPYLLASRVMSYNSTNIAFSPYGNYWRQLRKICAVELLTLKRVQSFQFIREEEVSNLIETIASNEGSLINLRELFYALANDITSRAAFGKKSKDGQAFISTIKEVFQLGAGFLIADLYPSIKALQVITGIKPKLEKMQGEIDRILDIIIMEHKESRLTNKRSPGEADENLLDVLLNIQAKNDLQLPLTDNNVKAVVLDMFSAGSETSSTTLEWAMSEIMKNPKVMEEAQAEVRRVFEKKGFVDETDFHELKYLKAVVKEALRLHPPVPLLLPRESSERCEINGYEIPAKTKVIINAWAIGRDPNYWTEADKFKPERFIDNPIDYRGTDFEYIPFGAGRRICPGITFGMANVELPLANLLYHFDWKLPNGMKPDELEMKECGGATVNRKGDLCLIPTSIK</sequence>
<evidence type="ECO:0000313" key="11">
    <source>
        <dbReference type="EMBL" id="KAJ7960889.1"/>
    </source>
</evidence>
<dbReference type="FunFam" id="1.10.630.10:FF:000008">
    <property type="entry name" value="Cytochrome P450 71D8"/>
    <property type="match status" value="1"/>
</dbReference>
<dbReference type="SUPFAM" id="SSF48264">
    <property type="entry name" value="Cytochrome P450"/>
    <property type="match status" value="1"/>
</dbReference>
<dbReference type="KEGG" id="qsa:O6P43_021270"/>
<name>A0AAD7LMI4_QUISA</name>
<dbReference type="AlphaFoldDB" id="A0AAD7LMI4"/>
<dbReference type="PRINTS" id="PR00385">
    <property type="entry name" value="P450"/>
</dbReference>
<dbReference type="GO" id="GO:0016705">
    <property type="term" value="F:oxidoreductase activity, acting on paired donors, with incorporation or reduction of molecular oxygen"/>
    <property type="evidence" value="ECO:0007669"/>
    <property type="project" value="InterPro"/>
</dbReference>
<keyword evidence="3 8" id="KW-0349">Heme</keyword>
<dbReference type="Proteomes" id="UP001163823">
    <property type="component" value="Chromosome 8"/>
</dbReference>
<keyword evidence="10" id="KW-1133">Transmembrane helix</keyword>
<evidence type="ECO:0000256" key="3">
    <source>
        <dbReference type="ARBA" id="ARBA00022617"/>
    </source>
</evidence>
<evidence type="ECO:0000256" key="5">
    <source>
        <dbReference type="ARBA" id="ARBA00023002"/>
    </source>
</evidence>
<dbReference type="CDD" id="cd11072">
    <property type="entry name" value="CYP71-like"/>
    <property type="match status" value="1"/>
</dbReference>